<name>A0A917ABZ8_9RHOB</name>
<dbReference type="Proteomes" id="UP000612855">
    <property type="component" value="Unassembled WGS sequence"/>
</dbReference>
<keyword evidence="6 7" id="KW-0472">Membrane</keyword>
<keyword evidence="2 7" id="KW-0813">Transport</keyword>
<evidence type="ECO:0000259" key="8">
    <source>
        <dbReference type="Pfam" id="PF04290"/>
    </source>
</evidence>
<keyword evidence="7" id="KW-0997">Cell inner membrane</keyword>
<evidence type="ECO:0000256" key="1">
    <source>
        <dbReference type="ARBA" id="ARBA00004651"/>
    </source>
</evidence>
<evidence type="ECO:0000256" key="4">
    <source>
        <dbReference type="ARBA" id="ARBA00022692"/>
    </source>
</evidence>
<dbReference type="GO" id="GO:0005886">
    <property type="term" value="C:plasma membrane"/>
    <property type="evidence" value="ECO:0007669"/>
    <property type="project" value="UniProtKB-SubCell"/>
</dbReference>
<evidence type="ECO:0000256" key="6">
    <source>
        <dbReference type="ARBA" id="ARBA00023136"/>
    </source>
</evidence>
<feature type="transmembrane region" description="Helical" evidence="7">
    <location>
        <begin position="150"/>
        <end position="173"/>
    </location>
</feature>
<gene>
    <name evidence="9" type="ORF">GCM10011360_31330</name>
</gene>
<feature type="transmembrane region" description="Helical" evidence="7">
    <location>
        <begin position="109"/>
        <end position="130"/>
    </location>
</feature>
<evidence type="ECO:0000313" key="10">
    <source>
        <dbReference type="Proteomes" id="UP000612855"/>
    </source>
</evidence>
<keyword evidence="10" id="KW-1185">Reference proteome</keyword>
<evidence type="ECO:0000256" key="2">
    <source>
        <dbReference type="ARBA" id="ARBA00022448"/>
    </source>
</evidence>
<sequence>MTRFFLRLAQVAAFLGGIILTVLILLTVVSVAGRGINTLMHDLIGAGVLAGFAQMVLDAGVGPVTGDFELVEAGIAFCIFAFLPLAQITGAHASVDILTSVFPEGVNRLLTALWEVLFAVVLIVIAWKLYDGMAGKMRYNETTMLLQFPVWWAFALSLTGAVAAAVVAVYVAALRVGELVTGRVLLRVEGGAH</sequence>
<dbReference type="AlphaFoldDB" id="A0A917ABZ8"/>
<dbReference type="GO" id="GO:0022857">
    <property type="term" value="F:transmembrane transporter activity"/>
    <property type="evidence" value="ECO:0007669"/>
    <property type="project" value="UniProtKB-UniRule"/>
</dbReference>
<keyword evidence="3" id="KW-1003">Cell membrane</keyword>
<protein>
    <recommendedName>
        <fullName evidence="7">TRAP transporter small permease protein</fullName>
    </recommendedName>
</protein>
<organism evidence="9 10">
    <name type="scientific">Primorskyibacter flagellatus</name>
    <dbReference type="NCBI Taxonomy" id="1387277"/>
    <lineage>
        <taxon>Bacteria</taxon>
        <taxon>Pseudomonadati</taxon>
        <taxon>Pseudomonadota</taxon>
        <taxon>Alphaproteobacteria</taxon>
        <taxon>Rhodobacterales</taxon>
        <taxon>Roseobacteraceae</taxon>
        <taxon>Primorskyibacter</taxon>
    </lineage>
</organism>
<keyword evidence="5 7" id="KW-1133">Transmembrane helix</keyword>
<evidence type="ECO:0000256" key="3">
    <source>
        <dbReference type="ARBA" id="ARBA00022475"/>
    </source>
</evidence>
<dbReference type="InterPro" id="IPR055348">
    <property type="entry name" value="DctQ"/>
</dbReference>
<comment type="subcellular location">
    <subcellularLocation>
        <location evidence="7">Cell inner membrane</location>
        <topology evidence="7">Multi-pass membrane protein</topology>
    </subcellularLocation>
    <subcellularLocation>
        <location evidence="1">Cell membrane</location>
        <topology evidence="1">Multi-pass membrane protein</topology>
    </subcellularLocation>
</comment>
<proteinExistence type="inferred from homology"/>
<evidence type="ECO:0000256" key="7">
    <source>
        <dbReference type="RuleBase" id="RU369079"/>
    </source>
</evidence>
<evidence type="ECO:0000313" key="9">
    <source>
        <dbReference type="EMBL" id="GGE41569.1"/>
    </source>
</evidence>
<feature type="transmembrane region" description="Helical" evidence="7">
    <location>
        <begin position="12"/>
        <end position="31"/>
    </location>
</feature>
<reference evidence="10" key="1">
    <citation type="journal article" date="2019" name="Int. J. Syst. Evol. Microbiol.">
        <title>The Global Catalogue of Microorganisms (GCM) 10K type strain sequencing project: providing services to taxonomists for standard genome sequencing and annotation.</title>
        <authorList>
            <consortium name="The Broad Institute Genomics Platform"/>
            <consortium name="The Broad Institute Genome Sequencing Center for Infectious Disease"/>
            <person name="Wu L."/>
            <person name="Ma J."/>
        </authorList>
    </citation>
    <scope>NUCLEOTIDE SEQUENCE [LARGE SCALE GENOMIC DNA]</scope>
    <source>
        <strain evidence="10">CGMCC 1.12664</strain>
    </source>
</reference>
<dbReference type="EMBL" id="BMFJ01000002">
    <property type="protein sequence ID" value="GGE41569.1"/>
    <property type="molecule type" value="Genomic_DNA"/>
</dbReference>
<feature type="transmembrane region" description="Helical" evidence="7">
    <location>
        <begin position="73"/>
        <end position="97"/>
    </location>
</feature>
<comment type="subunit">
    <text evidence="7">The complex comprises the extracytoplasmic solute receptor protein and the two transmembrane proteins.</text>
</comment>
<dbReference type="RefSeq" id="WP_188478776.1">
    <property type="nucleotide sequence ID" value="NZ_BMFJ01000002.1"/>
</dbReference>
<comment type="caution">
    <text evidence="7">Lacks conserved residue(s) required for the propagation of feature annotation.</text>
</comment>
<dbReference type="Pfam" id="PF04290">
    <property type="entry name" value="DctQ"/>
    <property type="match status" value="1"/>
</dbReference>
<feature type="domain" description="Tripartite ATP-independent periplasmic transporters DctQ component" evidence="8">
    <location>
        <begin position="56"/>
        <end position="172"/>
    </location>
</feature>
<comment type="caution">
    <text evidence="9">The sequence shown here is derived from an EMBL/GenBank/DDBJ whole genome shotgun (WGS) entry which is preliminary data.</text>
</comment>
<keyword evidence="4 7" id="KW-0812">Transmembrane</keyword>
<comment type="similarity">
    <text evidence="7">Belongs to the TRAP transporter small permease family.</text>
</comment>
<comment type="function">
    <text evidence="7">Part of the tripartite ATP-independent periplasmic (TRAP) transport system.</text>
</comment>
<evidence type="ECO:0000256" key="5">
    <source>
        <dbReference type="ARBA" id="ARBA00022989"/>
    </source>
</evidence>
<accession>A0A917ABZ8</accession>
<feature type="transmembrane region" description="Helical" evidence="7">
    <location>
        <begin position="43"/>
        <end position="61"/>
    </location>
</feature>